<dbReference type="OrthoDB" id="534063at2759"/>
<proteinExistence type="predicted"/>
<feature type="region of interest" description="Disordered" evidence="1">
    <location>
        <begin position="28"/>
        <end position="53"/>
    </location>
</feature>
<accession>A0A016V724</accession>
<name>A0A016V724_9BILA</name>
<protein>
    <submittedName>
        <fullName evidence="2">Uncharacterized protein</fullName>
    </submittedName>
</protein>
<keyword evidence="3" id="KW-1185">Reference proteome</keyword>
<evidence type="ECO:0000256" key="1">
    <source>
        <dbReference type="SAM" id="MobiDB-lite"/>
    </source>
</evidence>
<dbReference type="AlphaFoldDB" id="A0A016V724"/>
<gene>
    <name evidence="2" type="primary">Acey_s0016.g2975</name>
    <name evidence="2" type="ORF">Y032_0016g2975</name>
</gene>
<evidence type="ECO:0000313" key="3">
    <source>
        <dbReference type="Proteomes" id="UP000024635"/>
    </source>
</evidence>
<dbReference type="EMBL" id="JARK01001352">
    <property type="protein sequence ID" value="EYC22832.1"/>
    <property type="molecule type" value="Genomic_DNA"/>
</dbReference>
<dbReference type="Proteomes" id="UP000024635">
    <property type="component" value="Unassembled WGS sequence"/>
</dbReference>
<evidence type="ECO:0000313" key="2">
    <source>
        <dbReference type="EMBL" id="EYC22832.1"/>
    </source>
</evidence>
<sequence>MTCGVLLAAHQQTTGGYRSPARVMAGGAPARHPEIYTPYSESAPTRPPQRSRIQRRPRLPALNVTICNLRITFHRYLQGINQ</sequence>
<comment type="caution">
    <text evidence="2">The sequence shown here is derived from an EMBL/GenBank/DDBJ whole genome shotgun (WGS) entry which is preliminary data.</text>
</comment>
<reference evidence="3" key="1">
    <citation type="journal article" date="2015" name="Nat. Genet.">
        <title>The genome and transcriptome of the zoonotic hookworm Ancylostoma ceylanicum identify infection-specific gene families.</title>
        <authorList>
            <person name="Schwarz E.M."/>
            <person name="Hu Y."/>
            <person name="Antoshechkin I."/>
            <person name="Miller M.M."/>
            <person name="Sternberg P.W."/>
            <person name="Aroian R.V."/>
        </authorList>
    </citation>
    <scope>NUCLEOTIDE SEQUENCE</scope>
    <source>
        <strain evidence="3">HY135</strain>
    </source>
</reference>
<organism evidence="2 3">
    <name type="scientific">Ancylostoma ceylanicum</name>
    <dbReference type="NCBI Taxonomy" id="53326"/>
    <lineage>
        <taxon>Eukaryota</taxon>
        <taxon>Metazoa</taxon>
        <taxon>Ecdysozoa</taxon>
        <taxon>Nematoda</taxon>
        <taxon>Chromadorea</taxon>
        <taxon>Rhabditida</taxon>
        <taxon>Rhabditina</taxon>
        <taxon>Rhabditomorpha</taxon>
        <taxon>Strongyloidea</taxon>
        <taxon>Ancylostomatidae</taxon>
        <taxon>Ancylostomatinae</taxon>
        <taxon>Ancylostoma</taxon>
    </lineage>
</organism>